<dbReference type="AlphaFoldDB" id="A0A975TBC0"/>
<evidence type="ECO:0000313" key="3">
    <source>
        <dbReference type="Proteomes" id="UP000683511"/>
    </source>
</evidence>
<keyword evidence="1" id="KW-1133">Transmembrane helix</keyword>
<keyword evidence="1" id="KW-0812">Transmembrane</keyword>
<keyword evidence="3" id="KW-1185">Reference proteome</keyword>
<dbReference type="Proteomes" id="UP000683511">
    <property type="component" value="Chromosome"/>
</dbReference>
<proteinExistence type="predicted"/>
<sequence>MSRIGKIPQKSGFALLALIRANLRIINMTVIAAIS</sequence>
<evidence type="ECO:0000313" key="2">
    <source>
        <dbReference type="EMBL" id="QXE25582.1"/>
    </source>
</evidence>
<keyword evidence="1" id="KW-0472">Membrane</keyword>
<feature type="transmembrane region" description="Helical" evidence="1">
    <location>
        <begin position="12"/>
        <end position="34"/>
    </location>
</feature>
<dbReference type="KEGG" id="rsin:B6N60_04302"/>
<reference evidence="2" key="1">
    <citation type="submission" date="2017-04" db="EMBL/GenBank/DDBJ databases">
        <title>Genome deletions in a multicellular cyanobacterial endosymbiont for morphological adaptation in marine diatoms.</title>
        <authorList>
            <person name="Wang Y."/>
            <person name="Gao H."/>
            <person name="Li R."/>
            <person name="Xu X."/>
        </authorList>
    </citation>
    <scope>NUCLEOTIDE SEQUENCE</scope>
    <source>
        <strain evidence="2">FACHB 800</strain>
    </source>
</reference>
<accession>A0A975TBC0</accession>
<name>A0A975TBC0_9NOST</name>
<evidence type="ECO:0000256" key="1">
    <source>
        <dbReference type="SAM" id="Phobius"/>
    </source>
</evidence>
<organism evidence="2 3">
    <name type="scientific">Richelia sinica FACHB-800</name>
    <dbReference type="NCBI Taxonomy" id="1357546"/>
    <lineage>
        <taxon>Bacteria</taxon>
        <taxon>Bacillati</taxon>
        <taxon>Cyanobacteriota</taxon>
        <taxon>Cyanophyceae</taxon>
        <taxon>Nostocales</taxon>
        <taxon>Nostocaceae</taxon>
        <taxon>Richelia</taxon>
    </lineage>
</organism>
<protein>
    <submittedName>
        <fullName evidence="2">Uncharacterized protein</fullName>
    </submittedName>
</protein>
<gene>
    <name evidence="2" type="ORF">B6N60_04302</name>
</gene>
<dbReference type="EMBL" id="CP021056">
    <property type="protein sequence ID" value="QXE25582.1"/>
    <property type="molecule type" value="Genomic_DNA"/>
</dbReference>